<sequence length="155" mass="17744">MAKAIREIADCTVLSAISSEALTRNVIDLEVMSEEDVTTHTFHRRFRETSYILGAVSYKLKCNEIGRSKCPDTFVDPLGDTRKFCRRVTWFESCMKAVHKECYTHVMSANLEKCWSSIENLWQSITRTKAIMSFINIAISYVFKKFIAVGISVII</sequence>
<protein>
    <submittedName>
        <fullName evidence="1">Uncharacterized protein</fullName>
    </submittedName>
</protein>
<keyword evidence="2" id="KW-1185">Reference proteome</keyword>
<dbReference type="Proteomes" id="UP001162480">
    <property type="component" value="Chromosome 18"/>
</dbReference>
<accession>A0AA36BK08</accession>
<evidence type="ECO:0000313" key="1">
    <source>
        <dbReference type="EMBL" id="CAI9735856.1"/>
    </source>
</evidence>
<proteinExistence type="predicted"/>
<gene>
    <name evidence="1" type="ORF">OCTVUL_1B024418</name>
</gene>
<evidence type="ECO:0000313" key="2">
    <source>
        <dbReference type="Proteomes" id="UP001162480"/>
    </source>
</evidence>
<name>A0AA36BK08_OCTVU</name>
<dbReference type="AlphaFoldDB" id="A0AA36BK08"/>
<organism evidence="1 2">
    <name type="scientific">Octopus vulgaris</name>
    <name type="common">Common octopus</name>
    <dbReference type="NCBI Taxonomy" id="6645"/>
    <lineage>
        <taxon>Eukaryota</taxon>
        <taxon>Metazoa</taxon>
        <taxon>Spiralia</taxon>
        <taxon>Lophotrochozoa</taxon>
        <taxon>Mollusca</taxon>
        <taxon>Cephalopoda</taxon>
        <taxon>Coleoidea</taxon>
        <taxon>Octopodiformes</taxon>
        <taxon>Octopoda</taxon>
        <taxon>Incirrata</taxon>
        <taxon>Octopodidae</taxon>
        <taxon>Octopus</taxon>
    </lineage>
</organism>
<dbReference type="EMBL" id="OX597831">
    <property type="protein sequence ID" value="CAI9735856.1"/>
    <property type="molecule type" value="Genomic_DNA"/>
</dbReference>
<reference evidence="1" key="1">
    <citation type="submission" date="2023-08" db="EMBL/GenBank/DDBJ databases">
        <authorList>
            <person name="Alioto T."/>
            <person name="Alioto T."/>
            <person name="Gomez Garrido J."/>
        </authorList>
    </citation>
    <scope>NUCLEOTIDE SEQUENCE</scope>
</reference>